<sequence length="768" mass="89499">MLRKGVRTNQTDLRRLFDTLKSLRNQRTAITELPTPRTRANEGTRTTVLEGDKKEWDSIEAMEAADVIDDNEPRIRVFRQTIKPPELLKQPLESLSETPILDAATGLNKSVSPAVSLTKVELHYLRKLTNALNFLAHSPVSVMKEIFYWLERFRPNPKVLQLLTPHAWSLLWALETSQIPTFRSKLIGDMMVSAGIELNEDQNIAYIGGLYWNGASKEALTRWTHGTKRWRGSAKHWNLGIRMFSLNQEPYVAKYWLGQMITALGQAEPKSFIPVIMSFNHLYHPKRAWETYKEMRGWMKRTNTKLTISQYDTICMSFLDSGQQRYGLDVYKHMIFSVPKAFERMQTDIYENLSSAVAGAQETINSPKKLTNLSLESLRDLPPKIQDKYFYGSWLKNSIRMGRTDLAWYLVREVMIERDFLPDSIHYNCILQGFLDEKNVEMAEQIAEEMIKSRFHQLEMDKEKKEWKDWTSKAASTIEIGPAISIPTKGTLTPSTTPPATIQTFSLLINYYSRRNRMEKVVAYTSTMSSCQISPNSYIFNHLLYSLLRVHDIPRLMRIYLMILSSADVKPDMETWNIMWMTTWKRYTQKHRRFDELLPPRALFADMVKRLSRKQIKGDEENEKMKNMWHTVMKSFMLSRDFPGALIALHVGIKLWDMKVDDTVVREIVFGTMRTGYWDPDREEMPRIHPEMIDGWVERLRSQARYFLRHRRRGDRKTAGLWRSVKDPEGLLEGLTSLLRDKLGDNAKVKEISERAKVEMGVEGLKID</sequence>
<evidence type="ECO:0000256" key="2">
    <source>
        <dbReference type="PROSITE-ProRule" id="PRU00708"/>
    </source>
</evidence>
<dbReference type="PANTHER" id="PTHR47932">
    <property type="entry name" value="ATPASE EXPRESSION PROTEIN 3"/>
    <property type="match status" value="1"/>
</dbReference>
<gene>
    <name evidence="3" type="ORF">P167DRAFT_576595</name>
</gene>
<dbReference type="STRING" id="1392247.A0A3N4KI04"/>
<dbReference type="InParanoid" id="A0A3N4KI04"/>
<evidence type="ECO:0000313" key="3">
    <source>
        <dbReference type="EMBL" id="RPB10184.1"/>
    </source>
</evidence>
<evidence type="ECO:0000256" key="1">
    <source>
        <dbReference type="ARBA" id="ARBA00022737"/>
    </source>
</evidence>
<proteinExistence type="predicted"/>
<dbReference type="PANTHER" id="PTHR47932:SF44">
    <property type="entry name" value="MIOREX COMPLEX COMPONENT 1"/>
    <property type="match status" value="1"/>
</dbReference>
<keyword evidence="4" id="KW-1185">Reference proteome</keyword>
<reference evidence="3 4" key="1">
    <citation type="journal article" date="2018" name="Nat. Ecol. Evol.">
        <title>Pezizomycetes genomes reveal the molecular basis of ectomycorrhizal truffle lifestyle.</title>
        <authorList>
            <person name="Murat C."/>
            <person name="Payen T."/>
            <person name="Noel B."/>
            <person name="Kuo A."/>
            <person name="Morin E."/>
            <person name="Chen J."/>
            <person name="Kohler A."/>
            <person name="Krizsan K."/>
            <person name="Balestrini R."/>
            <person name="Da Silva C."/>
            <person name="Montanini B."/>
            <person name="Hainaut M."/>
            <person name="Levati E."/>
            <person name="Barry K.W."/>
            <person name="Belfiori B."/>
            <person name="Cichocki N."/>
            <person name="Clum A."/>
            <person name="Dockter R.B."/>
            <person name="Fauchery L."/>
            <person name="Guy J."/>
            <person name="Iotti M."/>
            <person name="Le Tacon F."/>
            <person name="Lindquist E.A."/>
            <person name="Lipzen A."/>
            <person name="Malagnac F."/>
            <person name="Mello A."/>
            <person name="Molinier V."/>
            <person name="Miyauchi S."/>
            <person name="Poulain J."/>
            <person name="Riccioni C."/>
            <person name="Rubini A."/>
            <person name="Sitrit Y."/>
            <person name="Splivallo R."/>
            <person name="Traeger S."/>
            <person name="Wang M."/>
            <person name="Zifcakova L."/>
            <person name="Wipf D."/>
            <person name="Zambonelli A."/>
            <person name="Paolocci F."/>
            <person name="Nowrousian M."/>
            <person name="Ottonello S."/>
            <person name="Baldrian P."/>
            <person name="Spatafora J.W."/>
            <person name="Henrissat B."/>
            <person name="Nagy L.G."/>
            <person name="Aury J.M."/>
            <person name="Wincker P."/>
            <person name="Grigoriev I.V."/>
            <person name="Bonfante P."/>
            <person name="Martin F.M."/>
        </authorList>
    </citation>
    <scope>NUCLEOTIDE SEQUENCE [LARGE SCALE GENOMIC DNA]</scope>
    <source>
        <strain evidence="3 4">CCBAS932</strain>
    </source>
</reference>
<evidence type="ECO:0000313" key="4">
    <source>
        <dbReference type="Proteomes" id="UP000277580"/>
    </source>
</evidence>
<dbReference type="InterPro" id="IPR002885">
    <property type="entry name" value="PPR_rpt"/>
</dbReference>
<evidence type="ECO:0008006" key="5">
    <source>
        <dbReference type="Google" id="ProtNLM"/>
    </source>
</evidence>
<protein>
    <recommendedName>
        <fullName evidence="5">Pentatricopeptide repeat protein</fullName>
    </recommendedName>
</protein>
<dbReference type="Gene3D" id="1.25.40.10">
    <property type="entry name" value="Tetratricopeptide repeat domain"/>
    <property type="match status" value="2"/>
</dbReference>
<dbReference type="PROSITE" id="PS51375">
    <property type="entry name" value="PPR"/>
    <property type="match status" value="1"/>
</dbReference>
<dbReference type="AlphaFoldDB" id="A0A3N4KI04"/>
<name>A0A3N4KI04_9PEZI</name>
<dbReference type="OrthoDB" id="185373at2759"/>
<dbReference type="InterPro" id="IPR011990">
    <property type="entry name" value="TPR-like_helical_dom_sf"/>
</dbReference>
<feature type="repeat" description="PPR" evidence="2">
    <location>
        <begin position="423"/>
        <end position="457"/>
    </location>
</feature>
<dbReference type="Proteomes" id="UP000277580">
    <property type="component" value="Unassembled WGS sequence"/>
</dbReference>
<organism evidence="3 4">
    <name type="scientific">Morchella conica CCBAS932</name>
    <dbReference type="NCBI Taxonomy" id="1392247"/>
    <lineage>
        <taxon>Eukaryota</taxon>
        <taxon>Fungi</taxon>
        <taxon>Dikarya</taxon>
        <taxon>Ascomycota</taxon>
        <taxon>Pezizomycotina</taxon>
        <taxon>Pezizomycetes</taxon>
        <taxon>Pezizales</taxon>
        <taxon>Morchellaceae</taxon>
        <taxon>Morchella</taxon>
    </lineage>
</organism>
<accession>A0A3N4KI04</accession>
<dbReference type="EMBL" id="ML119145">
    <property type="protein sequence ID" value="RPB10184.1"/>
    <property type="molecule type" value="Genomic_DNA"/>
</dbReference>
<dbReference type="Pfam" id="PF01535">
    <property type="entry name" value="PPR"/>
    <property type="match status" value="1"/>
</dbReference>
<keyword evidence="1" id="KW-0677">Repeat</keyword>